<evidence type="ECO:0000256" key="1">
    <source>
        <dbReference type="ARBA" id="ARBA00004026"/>
    </source>
</evidence>
<keyword evidence="4 8" id="KW-0808">Transferase</keyword>
<keyword evidence="6 8" id="KW-0804">Transcription</keyword>
<dbReference type="SUPFAM" id="SSF56553">
    <property type="entry name" value="Insert subdomain of RNA polymerase alpha subunit"/>
    <property type="match status" value="1"/>
</dbReference>
<sequence>MKNIFIEHLYSKKNKYGITYGSFLIKGLEINQGITIGNYFRRVLLNDIDGIAISGIRFSDITHEFSIIPGVREDILEILLNVKGIILKGNVIKNQVGRLKVQGPAIITAGSIILPKNIKIINPNHYIMTLSTSSYIEIEFLIESGTGYKLSSQTFSEIEKDFLQLDAVFMPVQKVNFNVEIDSNNKEKLYIDIWTNGSISPVKAFLLATEISLNTFSAFNKKLSKTKEEIPLKREIAQYDEMGLEKLDLSVRIYNCLKRANINTIGLLLKCSKKNLLNIRSFGEKSFEKVSEKLYNKLGITLNEKNSIYN</sequence>
<dbReference type="CDD" id="cd06928">
    <property type="entry name" value="RNAP_alpha_NTD"/>
    <property type="match status" value="1"/>
</dbReference>
<dbReference type="InterPro" id="IPR036643">
    <property type="entry name" value="RNApol_insert_sf"/>
</dbReference>
<evidence type="ECO:0000256" key="3">
    <source>
        <dbReference type="ARBA" id="ARBA00022478"/>
    </source>
</evidence>
<dbReference type="NCBIfam" id="TIGR02027">
    <property type="entry name" value="rpoA"/>
    <property type="match status" value="1"/>
</dbReference>
<evidence type="ECO:0000256" key="5">
    <source>
        <dbReference type="ARBA" id="ARBA00022695"/>
    </source>
</evidence>
<proteinExistence type="inferred from homology"/>
<dbReference type="InterPro" id="IPR011773">
    <property type="entry name" value="DNA-dir_RpoA"/>
</dbReference>
<dbReference type="SUPFAM" id="SSF47789">
    <property type="entry name" value="C-terminal domain of RNA polymerase alpha subunit"/>
    <property type="match status" value="1"/>
</dbReference>
<dbReference type="Pfam" id="PF01193">
    <property type="entry name" value="RNA_pol_L"/>
    <property type="match status" value="1"/>
</dbReference>
<dbReference type="HAMAP" id="MF_00059">
    <property type="entry name" value="RNApol_bact_RpoA"/>
    <property type="match status" value="1"/>
</dbReference>
<dbReference type="EMBL" id="AP018508">
    <property type="protein sequence ID" value="BBC77670.1"/>
    <property type="molecule type" value="Genomic_DNA"/>
</dbReference>
<evidence type="ECO:0000256" key="2">
    <source>
        <dbReference type="ARBA" id="ARBA00007123"/>
    </source>
</evidence>
<dbReference type="GO" id="GO:0003677">
    <property type="term" value="F:DNA binding"/>
    <property type="evidence" value="ECO:0007669"/>
    <property type="project" value="UniProtKB-UniRule"/>
</dbReference>
<feature type="region of interest" description="Alpha C-terminal domain (alpha-CTD)" evidence="8">
    <location>
        <begin position="236"/>
        <end position="310"/>
    </location>
</feature>
<evidence type="ECO:0000256" key="8">
    <source>
        <dbReference type="HAMAP-Rule" id="MF_00059"/>
    </source>
</evidence>
<gene>
    <name evidence="8 10" type="primary">rpoA</name>
</gene>
<keyword evidence="5 8" id="KW-0548">Nucleotidyltransferase</keyword>
<comment type="domain">
    <text evidence="8">The N-terminal domain is essential for RNAP assembly and basal transcription, whereas the C-terminal domain is involved in interaction with transcriptional regulators and with upstream promoter elements.</text>
</comment>
<evidence type="ECO:0000256" key="7">
    <source>
        <dbReference type="ARBA" id="ARBA00048552"/>
    </source>
</evidence>
<dbReference type="GO" id="GO:0000428">
    <property type="term" value="C:DNA-directed RNA polymerase complex"/>
    <property type="evidence" value="ECO:0007669"/>
    <property type="project" value="UniProtKB-KW"/>
</dbReference>
<dbReference type="Gene3D" id="2.170.120.12">
    <property type="entry name" value="DNA-directed RNA polymerase, insert domain"/>
    <property type="match status" value="1"/>
</dbReference>
<dbReference type="GO" id="GO:0003899">
    <property type="term" value="F:DNA-directed RNA polymerase activity"/>
    <property type="evidence" value="ECO:0007669"/>
    <property type="project" value="UniProtKB-UniRule"/>
</dbReference>
<accession>A0A2Z5ZAD5</accession>
<dbReference type="GO" id="GO:0006351">
    <property type="term" value="P:DNA-templated transcription"/>
    <property type="evidence" value="ECO:0007669"/>
    <property type="project" value="UniProtKB-UniRule"/>
</dbReference>
<comment type="subunit">
    <text evidence="8">Homodimer. The RNAP catalytic core consists of 2 alpha, 1 beta, 1 beta' and 1 omega subunit. When a sigma factor is associated with the core the holoenzyme is formed, which can initiate transcription.</text>
</comment>
<keyword evidence="10" id="KW-0934">Plastid</keyword>
<dbReference type="Pfam" id="PF03118">
    <property type="entry name" value="RNA_pol_A_CTD"/>
    <property type="match status" value="1"/>
</dbReference>
<protein>
    <recommendedName>
        <fullName evidence="8">DNA-directed RNA polymerase subunit alpha</fullName>
        <shortName evidence="8">RNAP subunit alpha</shortName>
        <ecNumber evidence="8">2.7.7.6</ecNumber>
    </recommendedName>
    <alternativeName>
        <fullName evidence="8">RNA polymerase subunit alpha</fullName>
    </alternativeName>
    <alternativeName>
        <fullName evidence="8">Transcriptase subunit alpha</fullName>
    </alternativeName>
</protein>
<dbReference type="Gene3D" id="3.30.1360.10">
    <property type="entry name" value="RNA polymerase, RBP11-like subunit"/>
    <property type="match status" value="1"/>
</dbReference>
<evidence type="ECO:0000256" key="6">
    <source>
        <dbReference type="ARBA" id="ARBA00023163"/>
    </source>
</evidence>
<dbReference type="Gene3D" id="1.10.150.20">
    <property type="entry name" value="5' to 3' exonuclease, C-terminal subdomain"/>
    <property type="match status" value="1"/>
</dbReference>
<feature type="domain" description="DNA-directed RNA polymerase RpoA/D/Rpb3-type" evidence="9">
    <location>
        <begin position="20"/>
        <end position="222"/>
    </location>
</feature>
<reference evidence="10" key="1">
    <citation type="submission" date="2018-02" db="EMBL/GenBank/DDBJ databases">
        <title>Evolution and diversity of non-photosynthetic diatom plastid genomes.</title>
        <authorList>
            <person name="Kamikawa R."/>
            <person name="Ishii K."/>
        </authorList>
    </citation>
    <scope>NUCLEOTIDE SEQUENCE</scope>
    <source>
        <strain evidence="10">NIES 3576</strain>
    </source>
</reference>
<evidence type="ECO:0000259" key="9">
    <source>
        <dbReference type="SMART" id="SM00662"/>
    </source>
</evidence>
<dbReference type="SMART" id="SM00662">
    <property type="entry name" value="RPOLD"/>
    <property type="match status" value="1"/>
</dbReference>
<keyword evidence="3 8" id="KW-0240">DNA-directed RNA polymerase</keyword>
<dbReference type="InterPro" id="IPR011263">
    <property type="entry name" value="DNA-dir_RNA_pol_RpoA/D/Rpb3"/>
</dbReference>
<dbReference type="InterPro" id="IPR036603">
    <property type="entry name" value="RBP11-like"/>
</dbReference>
<dbReference type="Pfam" id="PF01000">
    <property type="entry name" value="RNA_pol_A_bac"/>
    <property type="match status" value="1"/>
</dbReference>
<dbReference type="FunFam" id="2.170.120.12:FF:000001">
    <property type="entry name" value="DNA-directed RNA polymerase subunit alpha"/>
    <property type="match status" value="1"/>
</dbReference>
<dbReference type="AlphaFoldDB" id="A0A2Z5ZAD5"/>
<evidence type="ECO:0000256" key="4">
    <source>
        <dbReference type="ARBA" id="ARBA00022679"/>
    </source>
</evidence>
<evidence type="ECO:0000313" key="10">
    <source>
        <dbReference type="EMBL" id="BBC77670.1"/>
    </source>
</evidence>
<geneLocation type="plastid" evidence="10"/>
<dbReference type="InterPro" id="IPR011260">
    <property type="entry name" value="RNAP_asu_C"/>
</dbReference>
<dbReference type="GO" id="GO:0005737">
    <property type="term" value="C:cytoplasm"/>
    <property type="evidence" value="ECO:0007669"/>
    <property type="project" value="UniProtKB-ARBA"/>
</dbReference>
<feature type="region of interest" description="Alpha N-terminal domain (alpha-NTD)" evidence="8">
    <location>
        <begin position="1"/>
        <end position="221"/>
    </location>
</feature>
<comment type="similarity">
    <text evidence="2 8">Belongs to the RNA polymerase alpha chain family.</text>
</comment>
<dbReference type="SUPFAM" id="SSF55257">
    <property type="entry name" value="RBP11-like subunits of RNA polymerase"/>
    <property type="match status" value="1"/>
</dbReference>
<organism evidence="10">
    <name type="scientific">Nitzschia sp. NIES-3576</name>
    <dbReference type="NCBI Taxonomy" id="2083273"/>
    <lineage>
        <taxon>Eukaryota</taxon>
        <taxon>Sar</taxon>
        <taxon>Stramenopiles</taxon>
        <taxon>Ochrophyta</taxon>
        <taxon>Bacillariophyta</taxon>
        <taxon>Bacillariophyceae</taxon>
        <taxon>Bacillariophycidae</taxon>
        <taxon>Bacillariales</taxon>
        <taxon>Bacillariaceae</taxon>
        <taxon>Nitzschia</taxon>
    </lineage>
</organism>
<dbReference type="InterPro" id="IPR011262">
    <property type="entry name" value="DNA-dir_RNA_pol_insert"/>
</dbReference>
<comment type="catalytic activity">
    <reaction evidence="7 8">
        <text>RNA(n) + a ribonucleoside 5'-triphosphate = RNA(n+1) + diphosphate</text>
        <dbReference type="Rhea" id="RHEA:21248"/>
        <dbReference type="Rhea" id="RHEA-COMP:14527"/>
        <dbReference type="Rhea" id="RHEA-COMP:17342"/>
        <dbReference type="ChEBI" id="CHEBI:33019"/>
        <dbReference type="ChEBI" id="CHEBI:61557"/>
        <dbReference type="ChEBI" id="CHEBI:140395"/>
        <dbReference type="EC" id="2.7.7.6"/>
    </reaction>
</comment>
<dbReference type="GO" id="GO:0046983">
    <property type="term" value="F:protein dimerization activity"/>
    <property type="evidence" value="ECO:0007669"/>
    <property type="project" value="InterPro"/>
</dbReference>
<comment type="function">
    <text evidence="1 8">DNA-dependent RNA polymerase catalyzes the transcription of DNA into RNA using the four ribonucleoside triphosphates as substrates.</text>
</comment>
<dbReference type="EC" id="2.7.7.6" evidence="8"/>
<name>A0A2Z5ZAD5_9STRA</name>